<keyword evidence="3" id="KW-1185">Reference proteome</keyword>
<comment type="caution">
    <text evidence="2">The sequence shown here is derived from an EMBL/GenBank/DDBJ whole genome shotgun (WGS) entry which is preliminary data.</text>
</comment>
<keyword evidence="1" id="KW-1133">Transmembrane helix</keyword>
<protein>
    <recommendedName>
        <fullName evidence="4">DUF4367 domain-containing protein</fullName>
    </recommendedName>
</protein>
<proteinExistence type="predicted"/>
<dbReference type="Proteomes" id="UP001597493">
    <property type="component" value="Unassembled WGS sequence"/>
</dbReference>
<accession>A0ABW5R4N9</accession>
<name>A0ABW5R4N9_9BACL</name>
<feature type="transmembrane region" description="Helical" evidence="1">
    <location>
        <begin position="6"/>
        <end position="25"/>
    </location>
</feature>
<keyword evidence="1" id="KW-0472">Membrane</keyword>
<sequence>MKKQFVYLSAVILVLLIVVLSYVLINKEDYKEIDQNQISEILGVENLRLPDWEVLKAKQYVDGFTSPLIQIEYVNGIEVKISNSKIGLNQVPVANKKIGSNKVNIYKDNNETIYLLGNQIYYYFRISDQNQIPLVEDFILNNLH</sequence>
<evidence type="ECO:0008006" key="4">
    <source>
        <dbReference type="Google" id="ProtNLM"/>
    </source>
</evidence>
<dbReference type="EMBL" id="JBHUMY010000041">
    <property type="protein sequence ID" value="MFD2663290.1"/>
    <property type="molecule type" value="Genomic_DNA"/>
</dbReference>
<gene>
    <name evidence="2" type="ORF">ACFSW5_23920</name>
</gene>
<dbReference type="RefSeq" id="WP_379279021.1">
    <property type="nucleotide sequence ID" value="NZ_JBHUGT010000039.1"/>
</dbReference>
<evidence type="ECO:0000313" key="2">
    <source>
        <dbReference type="EMBL" id="MFD2663290.1"/>
    </source>
</evidence>
<reference evidence="3" key="1">
    <citation type="journal article" date="2019" name="Int. J. Syst. Evol. Microbiol.">
        <title>The Global Catalogue of Microorganisms (GCM) 10K type strain sequencing project: providing services to taxonomists for standard genome sequencing and annotation.</title>
        <authorList>
            <consortium name="The Broad Institute Genomics Platform"/>
            <consortium name="The Broad Institute Genome Sequencing Center for Infectious Disease"/>
            <person name="Wu L."/>
            <person name="Ma J."/>
        </authorList>
    </citation>
    <scope>NUCLEOTIDE SEQUENCE [LARGE SCALE GENOMIC DNA]</scope>
    <source>
        <strain evidence="3">TISTR 1827</strain>
    </source>
</reference>
<keyword evidence="1" id="KW-0812">Transmembrane</keyword>
<organism evidence="2 3">
    <name type="scientific">Paenibacillus thailandensis</name>
    <dbReference type="NCBI Taxonomy" id="393250"/>
    <lineage>
        <taxon>Bacteria</taxon>
        <taxon>Bacillati</taxon>
        <taxon>Bacillota</taxon>
        <taxon>Bacilli</taxon>
        <taxon>Bacillales</taxon>
        <taxon>Paenibacillaceae</taxon>
        <taxon>Paenibacillus</taxon>
    </lineage>
</organism>
<evidence type="ECO:0000313" key="3">
    <source>
        <dbReference type="Proteomes" id="UP001597493"/>
    </source>
</evidence>
<evidence type="ECO:0000256" key="1">
    <source>
        <dbReference type="SAM" id="Phobius"/>
    </source>
</evidence>